<feature type="transmembrane region" description="Helical" evidence="1">
    <location>
        <begin position="12"/>
        <end position="31"/>
    </location>
</feature>
<dbReference type="RefSeq" id="WP_085487482.1">
    <property type="nucleotide sequence ID" value="NZ_FXAY01000005.1"/>
</dbReference>
<feature type="transmembrane region" description="Helical" evidence="1">
    <location>
        <begin position="37"/>
        <end position="55"/>
    </location>
</feature>
<dbReference type="Proteomes" id="UP000193244">
    <property type="component" value="Unassembled WGS sequence"/>
</dbReference>
<sequence>MNDRSKGTESILLAVAIISSLVVIATLVFISQGSGNLFTVAGSSLTTIAAVIAIVRSRRARKRAADAASEEPNA</sequence>
<dbReference type="OrthoDB" id="9953952at2"/>
<evidence type="ECO:0000313" key="2">
    <source>
        <dbReference type="EMBL" id="SMG45570.1"/>
    </source>
</evidence>
<evidence type="ECO:0000256" key="1">
    <source>
        <dbReference type="SAM" id="Phobius"/>
    </source>
</evidence>
<keyword evidence="3" id="KW-1185">Reference proteome</keyword>
<protein>
    <submittedName>
        <fullName evidence="2">Uncharacterized protein</fullName>
    </submittedName>
</protein>
<keyword evidence="1" id="KW-1133">Transmembrane helix</keyword>
<dbReference type="AlphaFoldDB" id="A0A1X7KX18"/>
<accession>A0A1X7KX18</accession>
<organism evidence="2 3">
    <name type="scientific">Agreia pratensis</name>
    <dbReference type="NCBI Taxonomy" id="150121"/>
    <lineage>
        <taxon>Bacteria</taxon>
        <taxon>Bacillati</taxon>
        <taxon>Actinomycetota</taxon>
        <taxon>Actinomycetes</taxon>
        <taxon>Micrococcales</taxon>
        <taxon>Microbacteriaceae</taxon>
        <taxon>Agreia</taxon>
    </lineage>
</organism>
<dbReference type="EMBL" id="FXAY01000005">
    <property type="protein sequence ID" value="SMG45570.1"/>
    <property type="molecule type" value="Genomic_DNA"/>
</dbReference>
<reference evidence="3" key="1">
    <citation type="submission" date="2017-04" db="EMBL/GenBank/DDBJ databases">
        <authorList>
            <person name="Varghese N."/>
            <person name="Submissions S."/>
        </authorList>
    </citation>
    <scope>NUCLEOTIDE SEQUENCE [LARGE SCALE GENOMIC DNA]</scope>
    <source>
        <strain evidence="3">VKM Ac-2510</strain>
    </source>
</reference>
<gene>
    <name evidence="2" type="ORF">SAMN06296010_3012</name>
</gene>
<name>A0A1X7KX18_9MICO</name>
<keyword evidence="1" id="KW-0472">Membrane</keyword>
<proteinExistence type="predicted"/>
<evidence type="ECO:0000313" key="3">
    <source>
        <dbReference type="Proteomes" id="UP000193244"/>
    </source>
</evidence>
<keyword evidence="1" id="KW-0812">Transmembrane</keyword>